<dbReference type="PATRIC" id="fig|742742.3.peg.239"/>
<evidence type="ECO:0000259" key="8">
    <source>
        <dbReference type="PROSITE" id="PS50110"/>
    </source>
</evidence>
<dbReference type="InterPro" id="IPR036388">
    <property type="entry name" value="WH-like_DNA-bd_sf"/>
</dbReference>
<dbReference type="PROSITE" id="PS51755">
    <property type="entry name" value="OMPR_PHOB"/>
    <property type="match status" value="1"/>
</dbReference>
<evidence type="ECO:0000256" key="1">
    <source>
        <dbReference type="ARBA" id="ARBA00022553"/>
    </source>
</evidence>
<dbReference type="SUPFAM" id="SSF52172">
    <property type="entry name" value="CheY-like"/>
    <property type="match status" value="1"/>
</dbReference>
<evidence type="ECO:0000313" key="11">
    <source>
        <dbReference type="Proteomes" id="UP000004830"/>
    </source>
</evidence>
<dbReference type="PANTHER" id="PTHR48111">
    <property type="entry name" value="REGULATOR OF RPOS"/>
    <property type="match status" value="1"/>
</dbReference>
<dbReference type="AlphaFoldDB" id="G1WFY0"/>
<dbReference type="Gene3D" id="6.10.250.690">
    <property type="match status" value="1"/>
</dbReference>
<dbReference type="GO" id="GO:0006355">
    <property type="term" value="P:regulation of DNA-templated transcription"/>
    <property type="evidence" value="ECO:0007669"/>
    <property type="project" value="InterPro"/>
</dbReference>
<keyword evidence="2" id="KW-0902">Two-component regulatory system</keyword>
<dbReference type="GO" id="GO:0032993">
    <property type="term" value="C:protein-DNA complex"/>
    <property type="evidence" value="ECO:0007669"/>
    <property type="project" value="TreeGrafter"/>
</dbReference>
<dbReference type="GO" id="GO:0000156">
    <property type="term" value="F:phosphorelay response regulator activity"/>
    <property type="evidence" value="ECO:0007669"/>
    <property type="project" value="TreeGrafter"/>
</dbReference>
<dbReference type="CDD" id="cd00383">
    <property type="entry name" value="trans_reg_C"/>
    <property type="match status" value="1"/>
</dbReference>
<accession>G1WFY0</accession>
<feature type="modified residue" description="4-aspartylphosphate" evidence="6">
    <location>
        <position position="55"/>
    </location>
</feature>
<dbReference type="InterPro" id="IPR001867">
    <property type="entry name" value="OmpR/PhoB-type_DNA-bd"/>
</dbReference>
<dbReference type="SMART" id="SM00448">
    <property type="entry name" value="REC"/>
    <property type="match status" value="1"/>
</dbReference>
<evidence type="ECO:0000256" key="4">
    <source>
        <dbReference type="ARBA" id="ARBA00023125"/>
    </source>
</evidence>
<dbReference type="GO" id="GO:0000976">
    <property type="term" value="F:transcription cis-regulatory region binding"/>
    <property type="evidence" value="ECO:0007669"/>
    <property type="project" value="TreeGrafter"/>
</dbReference>
<keyword evidence="4 7" id="KW-0238">DNA-binding</keyword>
<dbReference type="PROSITE" id="PS50110">
    <property type="entry name" value="RESPONSE_REGULATORY"/>
    <property type="match status" value="1"/>
</dbReference>
<dbReference type="RefSeq" id="WP_009140280.1">
    <property type="nucleotide sequence ID" value="NZ_JH126467.1"/>
</dbReference>
<dbReference type="SUPFAM" id="SSF46894">
    <property type="entry name" value="C-terminal effector domain of the bipartite response regulators"/>
    <property type="match status" value="1"/>
</dbReference>
<keyword evidence="11" id="KW-1185">Reference proteome</keyword>
<dbReference type="Gene3D" id="3.40.50.2300">
    <property type="match status" value="1"/>
</dbReference>
<dbReference type="SMART" id="SM00862">
    <property type="entry name" value="Trans_reg_C"/>
    <property type="match status" value="1"/>
</dbReference>
<dbReference type="InterPro" id="IPR011006">
    <property type="entry name" value="CheY-like_superfamily"/>
</dbReference>
<dbReference type="Pfam" id="PF00072">
    <property type="entry name" value="Response_reg"/>
    <property type="match status" value="1"/>
</dbReference>
<dbReference type="STRING" id="742742.HMPREF9452_00243"/>
<sequence>MIENPNILIVDDERSIAELVAETLQGAGMFTQVCVHAGEALPMVREGSFDLIILDVMMPGVDGFELCARMRAESFVPIIFLSAKDEEADKVLGLTCGGDDYITKPFLPRELVARVKSCLRRSSYASDAPLQRVLRCRGIELDPATHVVSLHGERLSLTPKEFDLLAVLLRASGRPVATQDLYEAVWEDLYMPASSNSVMVHIRHLRSKLAALDSEQVFIETVWGVGYKIAP</sequence>
<name>G1WFY0_9ACTN</name>
<keyword evidence="5" id="KW-0804">Transcription</keyword>
<dbReference type="EMBL" id="ADLS01000004">
    <property type="protein sequence ID" value="EGX67922.1"/>
    <property type="molecule type" value="Genomic_DNA"/>
</dbReference>
<evidence type="ECO:0000256" key="5">
    <source>
        <dbReference type="ARBA" id="ARBA00023163"/>
    </source>
</evidence>
<protein>
    <recommendedName>
        <fullName evidence="12">Stage 0 sporulation protein A homolog</fullName>
    </recommendedName>
</protein>
<evidence type="ECO:0000256" key="2">
    <source>
        <dbReference type="ARBA" id="ARBA00023012"/>
    </source>
</evidence>
<feature type="domain" description="OmpR/PhoB-type" evidence="9">
    <location>
        <begin position="131"/>
        <end position="231"/>
    </location>
</feature>
<evidence type="ECO:0000256" key="6">
    <source>
        <dbReference type="PROSITE-ProRule" id="PRU00169"/>
    </source>
</evidence>
<dbReference type="InterPro" id="IPR001789">
    <property type="entry name" value="Sig_transdc_resp-reg_receiver"/>
</dbReference>
<dbReference type="Pfam" id="PF00486">
    <property type="entry name" value="Trans_reg_C"/>
    <property type="match status" value="1"/>
</dbReference>
<dbReference type="PANTHER" id="PTHR48111:SF10">
    <property type="entry name" value="STAGE 0 SPORULATION PROTEIN A HOMOLOG"/>
    <property type="match status" value="1"/>
</dbReference>
<keyword evidence="1 6" id="KW-0597">Phosphoprotein</keyword>
<proteinExistence type="predicted"/>
<evidence type="ECO:0000259" key="9">
    <source>
        <dbReference type="PROSITE" id="PS51755"/>
    </source>
</evidence>
<comment type="caution">
    <text evidence="10">The sequence shown here is derived from an EMBL/GenBank/DDBJ whole genome shotgun (WGS) entry which is preliminary data.</text>
</comment>
<dbReference type="GeneID" id="62758037"/>
<dbReference type="GO" id="GO:0005829">
    <property type="term" value="C:cytosol"/>
    <property type="evidence" value="ECO:0007669"/>
    <property type="project" value="TreeGrafter"/>
</dbReference>
<dbReference type="FunFam" id="3.40.50.2300:FF:000001">
    <property type="entry name" value="DNA-binding response regulator PhoB"/>
    <property type="match status" value="1"/>
</dbReference>
<organism evidence="10 11">
    <name type="scientific">Collinsella tanakaei YIT 12063</name>
    <dbReference type="NCBI Taxonomy" id="742742"/>
    <lineage>
        <taxon>Bacteria</taxon>
        <taxon>Bacillati</taxon>
        <taxon>Actinomycetota</taxon>
        <taxon>Coriobacteriia</taxon>
        <taxon>Coriobacteriales</taxon>
        <taxon>Coriobacteriaceae</taxon>
        <taxon>Collinsella</taxon>
    </lineage>
</organism>
<dbReference type="eggNOG" id="COG0745">
    <property type="taxonomic scope" value="Bacteria"/>
</dbReference>
<dbReference type="OrthoDB" id="9775518at2"/>
<dbReference type="HOGENOM" id="CLU_000445_30_4_11"/>
<evidence type="ECO:0000256" key="7">
    <source>
        <dbReference type="PROSITE-ProRule" id="PRU01091"/>
    </source>
</evidence>
<reference evidence="10 11" key="1">
    <citation type="submission" date="2011-06" db="EMBL/GenBank/DDBJ databases">
        <title>The Genome Sequence of Collinsella tanakaei YIT 12063.</title>
        <authorList>
            <consortium name="The Broad Institute Genome Sequencing Platform"/>
            <person name="Earl A."/>
            <person name="Ward D."/>
            <person name="Feldgarden M."/>
            <person name="Gevers D."/>
            <person name="Morotomi M."/>
            <person name="Young S.K."/>
            <person name="Zeng Q."/>
            <person name="Gargeya S."/>
            <person name="Fitzgerald M."/>
            <person name="Haas B."/>
            <person name="Abouelleil A."/>
            <person name="Alvarado L."/>
            <person name="Arachchi H.M."/>
            <person name="Berlin A."/>
            <person name="Brown A."/>
            <person name="Chapman S.B."/>
            <person name="Chen Z."/>
            <person name="Dunbar C."/>
            <person name="Freedman E."/>
            <person name="Gearin G."/>
            <person name="Gellesch M."/>
            <person name="Goldberg J."/>
            <person name="Griggs A."/>
            <person name="Gujja S."/>
            <person name="Heiman D."/>
            <person name="Howarth C."/>
            <person name="Larson L."/>
            <person name="Lui A."/>
            <person name="MacDonald P.J.P."/>
            <person name="Mehta T."/>
            <person name="Montmayeur A."/>
            <person name="Murphy C."/>
            <person name="Neiman D."/>
            <person name="Pearson M."/>
            <person name="Priest M."/>
            <person name="Roberts A."/>
            <person name="Saif S."/>
            <person name="Shea T."/>
            <person name="Shenoy N."/>
            <person name="Sisk P."/>
            <person name="Stolte C."/>
            <person name="Sykes S."/>
            <person name="Wortman J."/>
            <person name="Nusbaum C."/>
            <person name="Birren B."/>
        </authorList>
    </citation>
    <scope>NUCLEOTIDE SEQUENCE [LARGE SCALE GENOMIC DNA]</scope>
    <source>
        <strain evidence="10 11">YIT 12063</strain>
    </source>
</reference>
<evidence type="ECO:0000256" key="3">
    <source>
        <dbReference type="ARBA" id="ARBA00023015"/>
    </source>
</evidence>
<feature type="DNA-binding region" description="OmpR/PhoB-type" evidence="7">
    <location>
        <begin position="131"/>
        <end position="231"/>
    </location>
</feature>
<dbReference type="Proteomes" id="UP000004830">
    <property type="component" value="Unassembled WGS sequence"/>
</dbReference>
<feature type="domain" description="Response regulatory" evidence="8">
    <location>
        <begin position="6"/>
        <end position="119"/>
    </location>
</feature>
<dbReference type="InterPro" id="IPR016032">
    <property type="entry name" value="Sig_transdc_resp-reg_C-effctor"/>
</dbReference>
<dbReference type="InterPro" id="IPR039420">
    <property type="entry name" value="WalR-like"/>
</dbReference>
<gene>
    <name evidence="10" type="ORF">HMPREF9452_00243</name>
</gene>
<keyword evidence="3" id="KW-0805">Transcription regulation</keyword>
<dbReference type="Gene3D" id="1.10.10.10">
    <property type="entry name" value="Winged helix-like DNA-binding domain superfamily/Winged helix DNA-binding domain"/>
    <property type="match status" value="1"/>
</dbReference>
<evidence type="ECO:0000313" key="10">
    <source>
        <dbReference type="EMBL" id="EGX67922.1"/>
    </source>
</evidence>
<evidence type="ECO:0008006" key="12">
    <source>
        <dbReference type="Google" id="ProtNLM"/>
    </source>
</evidence>